<evidence type="ECO:0000259" key="1">
    <source>
        <dbReference type="Pfam" id="PF22917"/>
    </source>
</evidence>
<dbReference type="SUPFAM" id="SSF51735">
    <property type="entry name" value="NAD(P)-binding Rossmann-fold domains"/>
    <property type="match status" value="1"/>
</dbReference>
<gene>
    <name evidence="2" type="ORF">O0S08_18155</name>
</gene>
<dbReference type="Proteomes" id="UP001164459">
    <property type="component" value="Chromosome"/>
</dbReference>
<evidence type="ECO:0000313" key="3">
    <source>
        <dbReference type="Proteomes" id="UP001164459"/>
    </source>
</evidence>
<dbReference type="InterPro" id="IPR036291">
    <property type="entry name" value="NAD(P)-bd_dom_sf"/>
</dbReference>
<dbReference type="InterPro" id="IPR055222">
    <property type="entry name" value="PRISE-like_Rossmann-fold"/>
</dbReference>
<dbReference type="EMBL" id="CP114040">
    <property type="protein sequence ID" value="WAS98066.1"/>
    <property type="molecule type" value="Genomic_DNA"/>
</dbReference>
<dbReference type="RefSeq" id="WP_269040432.1">
    <property type="nucleotide sequence ID" value="NZ_CP114040.1"/>
</dbReference>
<feature type="domain" description="PRISE-like Rossmann-fold" evidence="1">
    <location>
        <begin position="66"/>
        <end position="352"/>
    </location>
</feature>
<name>A0ABY7HFK0_9BACT</name>
<organism evidence="2 3">
    <name type="scientific">Nannocystis punicea</name>
    <dbReference type="NCBI Taxonomy" id="2995304"/>
    <lineage>
        <taxon>Bacteria</taxon>
        <taxon>Pseudomonadati</taxon>
        <taxon>Myxococcota</taxon>
        <taxon>Polyangia</taxon>
        <taxon>Nannocystales</taxon>
        <taxon>Nannocystaceae</taxon>
        <taxon>Nannocystis</taxon>
    </lineage>
</organism>
<dbReference type="PANTHER" id="PTHR32487">
    <property type="entry name" value="3-OXO-DELTA(4,5)-STEROID 5-BETA-REDUCTASE"/>
    <property type="match status" value="1"/>
</dbReference>
<proteinExistence type="predicted"/>
<dbReference type="Gene3D" id="3.40.50.720">
    <property type="entry name" value="NAD(P)-binding Rossmann-like Domain"/>
    <property type="match status" value="1"/>
</dbReference>
<reference evidence="2" key="1">
    <citation type="submission" date="2022-11" db="EMBL/GenBank/DDBJ databases">
        <title>Minimal conservation of predation-associated metabolite biosynthetic gene clusters underscores biosynthetic potential of Myxococcota including descriptions for ten novel species: Archangium lansinium sp. nov., Myxococcus landrumus sp. nov., Nannocystis bai.</title>
        <authorList>
            <person name="Ahearne A."/>
            <person name="Stevens C."/>
            <person name="Dowd S."/>
        </authorList>
    </citation>
    <scope>NUCLEOTIDE SEQUENCE</scope>
    <source>
        <strain evidence="2">Fl3</strain>
    </source>
</reference>
<dbReference type="CDD" id="cd08948">
    <property type="entry name" value="5beta-POR_like_SDR_a"/>
    <property type="match status" value="1"/>
</dbReference>
<protein>
    <submittedName>
        <fullName evidence="2">SDR family oxidoreductase</fullName>
    </submittedName>
</protein>
<keyword evidence="3" id="KW-1185">Reference proteome</keyword>
<evidence type="ECO:0000313" key="2">
    <source>
        <dbReference type="EMBL" id="WAS98066.1"/>
    </source>
</evidence>
<sequence length="352" mass="38933">MNRTALVVGSTGIVGHTLSEHLVARGWSVLGLAREPVATPGVTPLAADLRDASAVQRTLKDLRPSHVFYATWSRRPTEAENIAVNGAMMRNLLTALRPDAPRHVALVTGLKHYIGSFDNYAKGPPPPTPFREDLPRLPEPQFYYTLEDELFAAARRHGFGWSVHRPHTMLGFAERNVMNMGTTLAVVATLARETGRPFVFPGSAAQWHGLTDMTDARILAGHLEWAATTPAARNQALNVVNGDVFRWKRMWTRIGDWFGLAPAPFTGEGVPLERQMAAAAPAWRALAARHGLAEPDLAKLASFWHTDADLGRPFECVTDMSKSRELGFREYQTTDKAFFAHFAALRARRLIP</sequence>
<dbReference type="PANTHER" id="PTHR32487:SF0">
    <property type="entry name" value="3-OXO-DELTA(4,5)-STEROID 5-BETA-REDUCTASE"/>
    <property type="match status" value="1"/>
</dbReference>
<dbReference type="Pfam" id="PF22917">
    <property type="entry name" value="PRISE"/>
    <property type="match status" value="1"/>
</dbReference>
<accession>A0ABY7HFK0</accession>